<organism evidence="1">
    <name type="scientific">marine sediment metagenome</name>
    <dbReference type="NCBI Taxonomy" id="412755"/>
    <lineage>
        <taxon>unclassified sequences</taxon>
        <taxon>metagenomes</taxon>
        <taxon>ecological metagenomes</taxon>
    </lineage>
</organism>
<dbReference type="EMBL" id="LAZR01033535">
    <property type="protein sequence ID" value="KKL47816.1"/>
    <property type="molecule type" value="Genomic_DNA"/>
</dbReference>
<comment type="caution">
    <text evidence="1">The sequence shown here is derived from an EMBL/GenBank/DDBJ whole genome shotgun (WGS) entry which is preliminary data.</text>
</comment>
<evidence type="ECO:0000313" key="1">
    <source>
        <dbReference type="EMBL" id="KKL47816.1"/>
    </source>
</evidence>
<reference evidence="1" key="1">
    <citation type="journal article" date="2015" name="Nature">
        <title>Complex archaea that bridge the gap between prokaryotes and eukaryotes.</title>
        <authorList>
            <person name="Spang A."/>
            <person name="Saw J.H."/>
            <person name="Jorgensen S.L."/>
            <person name="Zaremba-Niedzwiedzka K."/>
            <person name="Martijn J."/>
            <person name="Lind A.E."/>
            <person name="van Eijk R."/>
            <person name="Schleper C."/>
            <person name="Guy L."/>
            <person name="Ettema T.J."/>
        </authorList>
    </citation>
    <scope>NUCLEOTIDE SEQUENCE</scope>
</reference>
<proteinExistence type="predicted"/>
<accession>A0A0F9D252</accession>
<name>A0A0F9D252_9ZZZZ</name>
<protein>
    <submittedName>
        <fullName evidence="1">Uncharacterized protein</fullName>
    </submittedName>
</protein>
<dbReference type="AlphaFoldDB" id="A0A0F9D252"/>
<sequence length="149" mass="17107">MVDTRSKVIALMRVAIRAGKSRAAFIRDMRTKKLMYVQRIMISDWSGISELIAKDGALIHVRRDSYPASKTLVETDWDINGEYMYKVKVTSRLSPTDKLTERFVNIVTDSPMTPAMVEQAIIEKWSEYEDYSAETIDTITPWTAIHTNI</sequence>
<gene>
    <name evidence="1" type="ORF">LCGC14_2331760</name>
</gene>